<feature type="region of interest" description="Disordered" evidence="1">
    <location>
        <begin position="183"/>
        <end position="218"/>
    </location>
</feature>
<keyword evidence="2" id="KW-0472">Membrane</keyword>
<evidence type="ECO:0000256" key="1">
    <source>
        <dbReference type="SAM" id="MobiDB-lite"/>
    </source>
</evidence>
<feature type="transmembrane region" description="Helical" evidence="2">
    <location>
        <begin position="92"/>
        <end position="115"/>
    </location>
</feature>
<comment type="caution">
    <text evidence="3">The sequence shown here is derived from an EMBL/GenBank/DDBJ whole genome shotgun (WGS) entry which is preliminary data.</text>
</comment>
<evidence type="ECO:0000256" key="2">
    <source>
        <dbReference type="SAM" id="Phobius"/>
    </source>
</evidence>
<evidence type="ECO:0000313" key="4">
    <source>
        <dbReference type="Proteomes" id="UP000648187"/>
    </source>
</evidence>
<dbReference type="AlphaFoldDB" id="A0A835GP70"/>
<gene>
    <name evidence="3" type="ORF">HW555_003228</name>
</gene>
<sequence length="218" mass="24593">MALPQIKYSIIILTIFNLKMLKADENSFLTILEEKFESRLSDFSYFAAKWLESFNDKHLGNSELGRFLHYKDLKPKLGSEAREGKSMKKMGMAMIPLVFHVGATSTWMMLTGIMAAKSVAIGLALLVFKIAVSSAKVASFFTALKAKHSHHEYSWSPPIEHHGYDRSLSDTGSYYPGDWNAYSPEVSNASPPYKTLPTYKSHEPYEVAEYSEEPKPHS</sequence>
<dbReference type="EMBL" id="JACKWZ010000030">
    <property type="protein sequence ID" value="KAF9420681.1"/>
    <property type="molecule type" value="Genomic_DNA"/>
</dbReference>
<organism evidence="3 4">
    <name type="scientific">Spodoptera exigua</name>
    <name type="common">Beet armyworm</name>
    <name type="synonym">Noctua fulgens</name>
    <dbReference type="NCBI Taxonomy" id="7107"/>
    <lineage>
        <taxon>Eukaryota</taxon>
        <taxon>Metazoa</taxon>
        <taxon>Ecdysozoa</taxon>
        <taxon>Arthropoda</taxon>
        <taxon>Hexapoda</taxon>
        <taxon>Insecta</taxon>
        <taxon>Pterygota</taxon>
        <taxon>Neoptera</taxon>
        <taxon>Endopterygota</taxon>
        <taxon>Lepidoptera</taxon>
        <taxon>Glossata</taxon>
        <taxon>Ditrysia</taxon>
        <taxon>Noctuoidea</taxon>
        <taxon>Noctuidae</taxon>
        <taxon>Amphipyrinae</taxon>
        <taxon>Spodoptera</taxon>
    </lineage>
</organism>
<accession>A0A835GP70</accession>
<name>A0A835GP70_SPOEX</name>
<feature type="transmembrane region" description="Helical" evidence="2">
    <location>
        <begin position="121"/>
        <end position="144"/>
    </location>
</feature>
<keyword evidence="4" id="KW-1185">Reference proteome</keyword>
<reference evidence="3" key="1">
    <citation type="submission" date="2020-08" db="EMBL/GenBank/DDBJ databases">
        <title>Spodoptera exigua strain:BAW_Kor-Di-RS1 Genome sequencing and assembly.</title>
        <authorList>
            <person name="Kim J."/>
            <person name="Nam H.Y."/>
            <person name="Kwon M."/>
            <person name="Choi J.H."/>
            <person name="Cho S.R."/>
            <person name="Kim G.-H."/>
        </authorList>
    </citation>
    <scope>NUCLEOTIDE SEQUENCE</scope>
    <source>
        <strain evidence="3">BAW_Kor-Di-RS1</strain>
        <tissue evidence="3">Whole-body</tissue>
    </source>
</reference>
<evidence type="ECO:0000313" key="3">
    <source>
        <dbReference type="EMBL" id="KAF9420681.1"/>
    </source>
</evidence>
<keyword evidence="2" id="KW-0812">Transmembrane</keyword>
<dbReference type="Proteomes" id="UP000648187">
    <property type="component" value="Unassembled WGS sequence"/>
</dbReference>
<protein>
    <submittedName>
        <fullName evidence="3">Uncharacterized protein</fullName>
    </submittedName>
</protein>
<keyword evidence="2" id="KW-1133">Transmembrane helix</keyword>
<proteinExistence type="predicted"/>